<comment type="caution">
    <text evidence="2">The sequence shown here is derived from an EMBL/GenBank/DDBJ whole genome shotgun (WGS) entry which is preliminary data.</text>
</comment>
<keyword evidence="1" id="KW-1133">Transmembrane helix</keyword>
<proteinExistence type="predicted"/>
<evidence type="ECO:0000313" key="3">
    <source>
        <dbReference type="EMBL" id="CAL4782579.1"/>
    </source>
</evidence>
<feature type="transmembrane region" description="Helical" evidence="1">
    <location>
        <begin position="6"/>
        <end position="23"/>
    </location>
</feature>
<sequence>MQDYHGSLALWMVILLGLAAGYIRDQGAWSRGTASRRSASDSNMTVVQDGESTICAEGCNNTCRDLATVMRHLPSCEGILGSDWTKWSGACSWGRVRSRCPVQMPATTIEIQVLPINISQEEHLLQAEEHGRARDESPKNTSS</sequence>
<dbReference type="Proteomes" id="UP001152797">
    <property type="component" value="Unassembled WGS sequence"/>
</dbReference>
<accession>A0A9P1CMX4</accession>
<evidence type="ECO:0000313" key="4">
    <source>
        <dbReference type="Proteomes" id="UP001152797"/>
    </source>
</evidence>
<reference evidence="2" key="1">
    <citation type="submission" date="2022-10" db="EMBL/GenBank/DDBJ databases">
        <authorList>
            <person name="Chen Y."/>
            <person name="Dougan E. K."/>
            <person name="Chan C."/>
            <person name="Rhodes N."/>
            <person name="Thang M."/>
        </authorList>
    </citation>
    <scope>NUCLEOTIDE SEQUENCE</scope>
</reference>
<keyword evidence="4" id="KW-1185">Reference proteome</keyword>
<dbReference type="EMBL" id="CAMXCT010002053">
    <property type="protein sequence ID" value="CAI3995267.1"/>
    <property type="molecule type" value="Genomic_DNA"/>
</dbReference>
<reference evidence="3 4" key="2">
    <citation type="submission" date="2024-05" db="EMBL/GenBank/DDBJ databases">
        <authorList>
            <person name="Chen Y."/>
            <person name="Shah S."/>
            <person name="Dougan E. K."/>
            <person name="Thang M."/>
            <person name="Chan C."/>
        </authorList>
    </citation>
    <scope>NUCLEOTIDE SEQUENCE [LARGE SCALE GENOMIC DNA]</scope>
</reference>
<keyword evidence="1" id="KW-0472">Membrane</keyword>
<dbReference type="EMBL" id="CAMXCT030002053">
    <property type="protein sequence ID" value="CAL4782579.1"/>
    <property type="molecule type" value="Genomic_DNA"/>
</dbReference>
<gene>
    <name evidence="2" type="ORF">C1SCF055_LOCUS21851</name>
</gene>
<dbReference type="AlphaFoldDB" id="A0A9P1CMX4"/>
<name>A0A9P1CMX4_9DINO</name>
<dbReference type="EMBL" id="CAMXCT020002053">
    <property type="protein sequence ID" value="CAL1148642.1"/>
    <property type="molecule type" value="Genomic_DNA"/>
</dbReference>
<keyword evidence="1" id="KW-0812">Transmembrane</keyword>
<organism evidence="2">
    <name type="scientific">Cladocopium goreaui</name>
    <dbReference type="NCBI Taxonomy" id="2562237"/>
    <lineage>
        <taxon>Eukaryota</taxon>
        <taxon>Sar</taxon>
        <taxon>Alveolata</taxon>
        <taxon>Dinophyceae</taxon>
        <taxon>Suessiales</taxon>
        <taxon>Symbiodiniaceae</taxon>
        <taxon>Cladocopium</taxon>
    </lineage>
</organism>
<protein>
    <submittedName>
        <fullName evidence="2">Uncharacterized protein</fullName>
    </submittedName>
</protein>
<evidence type="ECO:0000256" key="1">
    <source>
        <dbReference type="SAM" id="Phobius"/>
    </source>
</evidence>
<evidence type="ECO:0000313" key="2">
    <source>
        <dbReference type="EMBL" id="CAI3995267.1"/>
    </source>
</evidence>